<feature type="region of interest" description="Disordered" evidence="1">
    <location>
        <begin position="431"/>
        <end position="454"/>
    </location>
</feature>
<dbReference type="InterPro" id="IPR018253">
    <property type="entry name" value="DnaJ_domain_CS"/>
</dbReference>
<dbReference type="Proteomes" id="UP000886595">
    <property type="component" value="Unassembled WGS sequence"/>
</dbReference>
<proteinExistence type="predicted"/>
<gene>
    <name evidence="3" type="ORF">Bca52824_035676</name>
</gene>
<dbReference type="Pfam" id="PF23551">
    <property type="entry name" value="Zn_ribbon_20"/>
    <property type="match status" value="1"/>
</dbReference>
<dbReference type="InterPro" id="IPR024593">
    <property type="entry name" value="DUF3444"/>
</dbReference>
<dbReference type="Pfam" id="PF11926">
    <property type="entry name" value="DUF3444"/>
    <property type="match status" value="1"/>
</dbReference>
<evidence type="ECO:0000259" key="2">
    <source>
        <dbReference type="PROSITE" id="PS50076"/>
    </source>
</evidence>
<dbReference type="EMBL" id="JAAMPC010000008">
    <property type="protein sequence ID" value="KAG2299204.1"/>
    <property type="molecule type" value="Genomic_DNA"/>
</dbReference>
<evidence type="ECO:0000256" key="1">
    <source>
        <dbReference type="SAM" id="MobiDB-lite"/>
    </source>
</evidence>
<feature type="region of interest" description="Disordered" evidence="1">
    <location>
        <begin position="230"/>
        <end position="292"/>
    </location>
</feature>
<feature type="region of interest" description="Disordered" evidence="1">
    <location>
        <begin position="696"/>
        <end position="728"/>
    </location>
</feature>
<accession>A0A8X7V1X8</accession>
<dbReference type="OrthoDB" id="66964at2759"/>
<feature type="compositionally biased region" description="Polar residues" evidence="1">
    <location>
        <begin position="138"/>
        <end position="158"/>
    </location>
</feature>
<reference evidence="3 4" key="1">
    <citation type="submission" date="2020-02" db="EMBL/GenBank/DDBJ databases">
        <authorList>
            <person name="Ma Q."/>
            <person name="Huang Y."/>
            <person name="Song X."/>
            <person name="Pei D."/>
        </authorList>
    </citation>
    <scope>NUCLEOTIDE SEQUENCE [LARGE SCALE GENOMIC DNA]</scope>
    <source>
        <strain evidence="3">Sxm20200214</strain>
        <tissue evidence="3">Leaf</tissue>
    </source>
</reference>
<feature type="region of interest" description="Disordered" evidence="1">
    <location>
        <begin position="132"/>
        <end position="185"/>
    </location>
</feature>
<evidence type="ECO:0000313" key="3">
    <source>
        <dbReference type="EMBL" id="KAG2299204.1"/>
    </source>
</evidence>
<feature type="domain" description="J" evidence="2">
    <location>
        <begin position="66"/>
        <end position="130"/>
    </location>
</feature>
<feature type="compositionally biased region" description="Basic and acidic residues" evidence="1">
    <location>
        <begin position="442"/>
        <end position="454"/>
    </location>
</feature>
<dbReference type="InterPro" id="IPR056988">
    <property type="entry name" value="Zn_ribbon_pln"/>
</dbReference>
<feature type="compositionally biased region" description="Acidic residues" evidence="1">
    <location>
        <begin position="718"/>
        <end position="728"/>
    </location>
</feature>
<dbReference type="PANTHER" id="PTHR44137">
    <property type="entry name" value="BNAC03G44070D PROTEIN"/>
    <property type="match status" value="1"/>
</dbReference>
<dbReference type="InterPro" id="IPR036869">
    <property type="entry name" value="J_dom_sf"/>
</dbReference>
<dbReference type="PRINTS" id="PR00625">
    <property type="entry name" value="JDOMAIN"/>
</dbReference>
<comment type="caution">
    <text evidence="3">The sequence shown here is derived from an EMBL/GenBank/DDBJ whole genome shotgun (WGS) entry which is preliminary data.</text>
</comment>
<dbReference type="PROSITE" id="PS00636">
    <property type="entry name" value="DNAJ_1"/>
    <property type="match status" value="1"/>
</dbReference>
<dbReference type="AlphaFoldDB" id="A0A8X7V1X8"/>
<feature type="compositionally biased region" description="Basic and acidic residues" evidence="1">
    <location>
        <begin position="696"/>
        <end position="717"/>
    </location>
</feature>
<dbReference type="PROSITE" id="PS50076">
    <property type="entry name" value="DNAJ_2"/>
    <property type="match status" value="1"/>
</dbReference>
<dbReference type="SMART" id="SM00271">
    <property type="entry name" value="DnaJ"/>
    <property type="match status" value="1"/>
</dbReference>
<dbReference type="PANTHER" id="PTHR44137:SF32">
    <property type="entry name" value="DNAJ HEAT SHOCK AMINO-TERMINAL DOMAIN PROTEIN"/>
    <property type="match status" value="1"/>
</dbReference>
<dbReference type="Pfam" id="PF00226">
    <property type="entry name" value="DnaJ"/>
    <property type="match status" value="1"/>
</dbReference>
<dbReference type="CDD" id="cd06257">
    <property type="entry name" value="DnaJ"/>
    <property type="match status" value="1"/>
</dbReference>
<keyword evidence="4" id="KW-1185">Reference proteome</keyword>
<dbReference type="SUPFAM" id="SSF46565">
    <property type="entry name" value="Chaperone J-domain"/>
    <property type="match status" value="1"/>
</dbReference>
<feature type="compositionally biased region" description="Polar residues" evidence="1">
    <location>
        <begin position="246"/>
        <end position="261"/>
    </location>
</feature>
<dbReference type="InterPro" id="IPR001623">
    <property type="entry name" value="DnaJ_domain"/>
</dbReference>
<protein>
    <recommendedName>
        <fullName evidence="2">J domain-containing protein</fullName>
    </recommendedName>
</protein>
<organism evidence="3 4">
    <name type="scientific">Brassica carinata</name>
    <name type="common">Ethiopian mustard</name>
    <name type="synonym">Abyssinian cabbage</name>
    <dbReference type="NCBI Taxonomy" id="52824"/>
    <lineage>
        <taxon>Eukaryota</taxon>
        <taxon>Viridiplantae</taxon>
        <taxon>Streptophyta</taxon>
        <taxon>Embryophyta</taxon>
        <taxon>Tracheophyta</taxon>
        <taxon>Spermatophyta</taxon>
        <taxon>Magnoliopsida</taxon>
        <taxon>eudicotyledons</taxon>
        <taxon>Gunneridae</taxon>
        <taxon>Pentapetalae</taxon>
        <taxon>rosids</taxon>
        <taxon>malvids</taxon>
        <taxon>Brassicales</taxon>
        <taxon>Brassicaceae</taxon>
        <taxon>Brassiceae</taxon>
        <taxon>Brassica</taxon>
    </lineage>
</organism>
<sequence>MECNKDEAKRAMDIAERKVTEKDYTGAKKFANKAQSLYPHLDGLKQFLMAVDVYISGEKQISGEPDWYGILGVDPFADDETVRKQYRKLALLLHPDKNKCKGADGAFKLVSEAWNLLSDKVKRYSYNLKRQVKGGQQRFPTTQSSGVPPHPTSSNGFQNVRDHVVSGAKARTKPPASRVDPPASFATPFQESSTFWTMCSRCKTQYEFQRVYRNQTLLCPHCRQGFFAAEKSPPPSVPKPTSHSSNQQKRSSKVPATTNKNSSYGTSSSSARQPANNGFQWEPLSRSAGSDSRNVMNQAANVVQQAQEKLKRAFEESQDRDAARGFTNSDLENYKRMKTDGSHVFGSFSYKWSNQNGPSRFTTPETTSTLGSRRPQVEGILLPSDMKKALVKKAQSDISKRLMAEAAEDMKAMEIEKKKSMKAMEIEKKKSMKATSKMMTSKAEEVEKVTGPVKEDSNDEVNAIVVPDSDFHNFDLDRTETAFQDDEIWAAYDEDDGMPRYYARIQKVVSLDPFKMRISWLNTKTCKEFAPVDWVGFGFAKSCGDFRTSKYELNDALNAFSHKVDFTKGAKGLLHIFPKKGQVWALYRNWSPDWDGDTPDEVKHKYDMVEVLDYYTEDKQSLTVAPLLKAEGFKSVFRRSTDQNNVRKIPKEEMFRFSHQVPHYILTGKEAENAPEGCVELDPAATPCELLSMNTEVKESSKMDTERSKPVKEKITAPEEEETGMNID</sequence>
<name>A0A8X7V1X8_BRACI</name>
<evidence type="ECO:0000313" key="4">
    <source>
        <dbReference type="Proteomes" id="UP000886595"/>
    </source>
</evidence>
<dbReference type="Gene3D" id="1.10.287.110">
    <property type="entry name" value="DnaJ domain"/>
    <property type="match status" value="1"/>
</dbReference>